<dbReference type="PANTHER" id="PTHR47628:SF1">
    <property type="entry name" value="ALIPHATIC AMIDASE EXPRESSION-REGULATING PROTEIN"/>
    <property type="match status" value="1"/>
</dbReference>
<evidence type="ECO:0000313" key="5">
    <source>
        <dbReference type="Proteomes" id="UP000326852"/>
    </source>
</evidence>
<keyword evidence="2" id="KW-0732">Signal</keyword>
<sequence length="341" mass="36795">MVVPLEGSAGIFGPSCQAVAELAAAEFNKEDGVLGRQVELEFIDAGQAPREVAAQVAALADEGRLDAVTGWHISSVRNALVPAIAGRLPYVYTSLYEGGERRPGVYCSGEVPNFQIIPALAWMACQLGRRRWFVVGHDYVWPRQTAAVLTQACAGLGIEIVGEAFVPMDAGRVNMLVNEVAKSSCDGVLMLLVGQEAVLFNRLFAELGLSERMVRYSPLMEENMVMGSGPEATDDLYVSAGFFRTLVTAGSFDLQSRYAAFHGVGAPPLNNVAESCYEGMHTLVHLARLACSPLVQDMNRVIGELGYDGPRGTVQFHGNQATHPVYLARADGLDFEIIEQL</sequence>
<dbReference type="InterPro" id="IPR028081">
    <property type="entry name" value="Leu-bd"/>
</dbReference>
<dbReference type="AlphaFoldDB" id="A0A5N6MEY5"/>
<dbReference type="SUPFAM" id="SSF53822">
    <property type="entry name" value="Periplasmic binding protein-like I"/>
    <property type="match status" value="1"/>
</dbReference>
<organism evidence="4 5">
    <name type="scientific">Arthrobacter yangruifuii</name>
    <dbReference type="NCBI Taxonomy" id="2606616"/>
    <lineage>
        <taxon>Bacteria</taxon>
        <taxon>Bacillati</taxon>
        <taxon>Actinomycetota</taxon>
        <taxon>Actinomycetes</taxon>
        <taxon>Micrococcales</taxon>
        <taxon>Micrococcaceae</taxon>
        <taxon>Arthrobacter</taxon>
    </lineage>
</organism>
<reference evidence="4 5" key="1">
    <citation type="submission" date="2019-08" db="EMBL/GenBank/DDBJ databases">
        <title>Arthrobacter sp. nov., isolated from plateau pika and Tibetan wild ass.</title>
        <authorList>
            <person name="Ge Y."/>
        </authorList>
    </citation>
    <scope>NUCLEOTIDE SEQUENCE [LARGE SCALE GENOMIC DNA]</scope>
    <source>
        <strain evidence="4 5">785</strain>
    </source>
</reference>
<accession>A0A5N6MEY5</accession>
<protein>
    <submittedName>
        <fullName evidence="4">ABC transporter substrate-binding protein</fullName>
    </submittedName>
</protein>
<proteinExistence type="inferred from homology"/>
<feature type="domain" description="Leucine-binding protein" evidence="3">
    <location>
        <begin position="1"/>
        <end position="331"/>
    </location>
</feature>
<dbReference type="RefSeq" id="WP_152272548.1">
    <property type="nucleotide sequence ID" value="NZ_VTFX01000005.1"/>
</dbReference>
<dbReference type="Proteomes" id="UP000326852">
    <property type="component" value="Unassembled WGS sequence"/>
</dbReference>
<dbReference type="Gene3D" id="3.40.50.2300">
    <property type="match status" value="2"/>
</dbReference>
<comment type="caution">
    <text evidence="4">The sequence shown here is derived from an EMBL/GenBank/DDBJ whole genome shotgun (WGS) entry which is preliminary data.</text>
</comment>
<name>A0A5N6MEY5_9MICC</name>
<dbReference type="PANTHER" id="PTHR47628">
    <property type="match status" value="1"/>
</dbReference>
<keyword evidence="5" id="KW-1185">Reference proteome</keyword>
<comment type="similarity">
    <text evidence="1">Belongs to the leucine-binding protein family.</text>
</comment>
<evidence type="ECO:0000256" key="2">
    <source>
        <dbReference type="ARBA" id="ARBA00022729"/>
    </source>
</evidence>
<dbReference type="CDD" id="cd06358">
    <property type="entry name" value="PBP1_NHase"/>
    <property type="match status" value="1"/>
</dbReference>
<gene>
    <name evidence="4" type="ORF">GD627_11020</name>
</gene>
<dbReference type="Pfam" id="PF13458">
    <property type="entry name" value="Peripla_BP_6"/>
    <property type="match status" value="1"/>
</dbReference>
<dbReference type="EMBL" id="VTFX01000005">
    <property type="protein sequence ID" value="KAD3514854.1"/>
    <property type="molecule type" value="Genomic_DNA"/>
</dbReference>
<evidence type="ECO:0000259" key="3">
    <source>
        <dbReference type="Pfam" id="PF13458"/>
    </source>
</evidence>
<dbReference type="InterPro" id="IPR028082">
    <property type="entry name" value="Peripla_BP_I"/>
</dbReference>
<evidence type="ECO:0000256" key="1">
    <source>
        <dbReference type="ARBA" id="ARBA00010062"/>
    </source>
</evidence>
<evidence type="ECO:0000313" key="4">
    <source>
        <dbReference type="EMBL" id="KAD3514854.1"/>
    </source>
</evidence>